<dbReference type="PROSITE" id="PS50850">
    <property type="entry name" value="MFS"/>
    <property type="match status" value="1"/>
</dbReference>
<feature type="transmembrane region" description="Helical" evidence="6">
    <location>
        <begin position="96"/>
        <end position="115"/>
    </location>
</feature>
<feature type="transmembrane region" description="Helical" evidence="6">
    <location>
        <begin position="155"/>
        <end position="176"/>
    </location>
</feature>
<feature type="transmembrane region" description="Helical" evidence="6">
    <location>
        <begin position="290"/>
        <end position="307"/>
    </location>
</feature>
<keyword evidence="3 6" id="KW-0812">Transmembrane</keyword>
<dbReference type="RefSeq" id="WP_283407203.1">
    <property type="nucleotide sequence ID" value="NZ_FXUI01000025.1"/>
</dbReference>
<evidence type="ECO:0000259" key="7">
    <source>
        <dbReference type="PROSITE" id="PS50850"/>
    </source>
</evidence>
<keyword evidence="2" id="KW-1003">Cell membrane</keyword>
<feature type="transmembrane region" description="Helical" evidence="6">
    <location>
        <begin position="31"/>
        <end position="53"/>
    </location>
</feature>
<dbReference type="EMBL" id="FXUI01000025">
    <property type="protein sequence ID" value="SMP82542.1"/>
    <property type="molecule type" value="Genomic_DNA"/>
</dbReference>
<dbReference type="Pfam" id="PF07690">
    <property type="entry name" value="MFS_1"/>
    <property type="match status" value="1"/>
</dbReference>
<feature type="transmembrane region" description="Helical" evidence="6">
    <location>
        <begin position="319"/>
        <end position="338"/>
    </location>
</feature>
<dbReference type="InterPro" id="IPR036259">
    <property type="entry name" value="MFS_trans_sf"/>
</dbReference>
<dbReference type="SUPFAM" id="SSF103473">
    <property type="entry name" value="MFS general substrate transporter"/>
    <property type="match status" value="1"/>
</dbReference>
<organism evidence="8 9">
    <name type="scientific">Novosphingobium panipatense</name>
    <dbReference type="NCBI Taxonomy" id="428991"/>
    <lineage>
        <taxon>Bacteria</taxon>
        <taxon>Pseudomonadati</taxon>
        <taxon>Pseudomonadota</taxon>
        <taxon>Alphaproteobacteria</taxon>
        <taxon>Sphingomonadales</taxon>
        <taxon>Sphingomonadaceae</taxon>
        <taxon>Novosphingobium</taxon>
    </lineage>
</organism>
<dbReference type="InterPro" id="IPR011701">
    <property type="entry name" value="MFS"/>
</dbReference>
<evidence type="ECO:0000313" key="9">
    <source>
        <dbReference type="Proteomes" id="UP001157910"/>
    </source>
</evidence>
<feature type="transmembrane region" description="Helical" evidence="6">
    <location>
        <begin position="359"/>
        <end position="381"/>
    </location>
</feature>
<evidence type="ECO:0000256" key="1">
    <source>
        <dbReference type="ARBA" id="ARBA00004651"/>
    </source>
</evidence>
<evidence type="ECO:0000256" key="6">
    <source>
        <dbReference type="SAM" id="Phobius"/>
    </source>
</evidence>
<feature type="domain" description="Major facilitator superfamily (MFS) profile" evidence="7">
    <location>
        <begin position="30"/>
        <end position="405"/>
    </location>
</feature>
<feature type="transmembrane region" description="Helical" evidence="6">
    <location>
        <begin position="260"/>
        <end position="283"/>
    </location>
</feature>
<protein>
    <submittedName>
        <fullName evidence="8">Predicted arabinose efflux permease, MFS family</fullName>
    </submittedName>
</protein>
<evidence type="ECO:0000256" key="4">
    <source>
        <dbReference type="ARBA" id="ARBA00022989"/>
    </source>
</evidence>
<dbReference type="InterPro" id="IPR020846">
    <property type="entry name" value="MFS_dom"/>
</dbReference>
<evidence type="ECO:0000313" key="8">
    <source>
        <dbReference type="EMBL" id="SMP82542.1"/>
    </source>
</evidence>
<gene>
    <name evidence="8" type="ORF">SAMN06296065_1259</name>
</gene>
<dbReference type="PANTHER" id="PTHR43124:SF3">
    <property type="entry name" value="CHLORAMPHENICOL EFFLUX PUMP RV0191"/>
    <property type="match status" value="1"/>
</dbReference>
<accession>A0ABY1QW30</accession>
<keyword evidence="4 6" id="KW-1133">Transmembrane helix</keyword>
<dbReference type="InterPro" id="IPR050189">
    <property type="entry name" value="MFS_Efflux_Transporters"/>
</dbReference>
<comment type="caution">
    <text evidence="8">The sequence shown here is derived from an EMBL/GenBank/DDBJ whole genome shotgun (WGS) entry which is preliminary data.</text>
</comment>
<evidence type="ECO:0000256" key="5">
    <source>
        <dbReference type="ARBA" id="ARBA00023136"/>
    </source>
</evidence>
<feature type="transmembrane region" description="Helical" evidence="6">
    <location>
        <begin position="65"/>
        <end position="84"/>
    </location>
</feature>
<feature type="transmembrane region" description="Helical" evidence="6">
    <location>
        <begin position="182"/>
        <end position="205"/>
    </location>
</feature>
<proteinExistence type="predicted"/>
<comment type="subcellular location">
    <subcellularLocation>
        <location evidence="1">Cell membrane</location>
        <topology evidence="1">Multi-pass membrane protein</topology>
    </subcellularLocation>
</comment>
<dbReference type="Gene3D" id="1.20.1250.20">
    <property type="entry name" value="MFS general substrate transporter like domains"/>
    <property type="match status" value="1"/>
</dbReference>
<feature type="transmembrane region" description="Helical" evidence="6">
    <location>
        <begin position="387"/>
        <end position="407"/>
    </location>
</feature>
<dbReference type="Proteomes" id="UP001157910">
    <property type="component" value="Unassembled WGS sequence"/>
</dbReference>
<keyword evidence="9" id="KW-1185">Reference proteome</keyword>
<feature type="transmembrane region" description="Helical" evidence="6">
    <location>
        <begin position="226"/>
        <end position="248"/>
    </location>
</feature>
<sequence length="416" mass="42213">MNLPEDHTVLLQRRTTLPAAASRQRLPLSGLLALAMAAFVTLLTEIMPAGMLSSIAGGLAVSEGAAGQFITAFAAGALMAAIPVTAMTRTVRRKPLLLSAAAILAVVNLTTALSNNLAVSLAARFVAGCAGGVVWSMIVGYAIRMSPRELHGRAIAIAGGGATAALVAGLPLGAALSTLAGWQGAFAVVSAIAVLLMIWIAFAVPDFSGQPREHRESLLVALRRPGVAAIIAVILTYILAHNILYIYIEPFLRTRGLSAQIGLVLLVFGIGSVAGLGAAGVFVDKSLPKLGVCVLLAFLIAAAAWALPRQLAAHLPAVFDYAAAFAWGGAFGAFGVVTQAAASRVSGSSIDEVQSMCTTAWNCAVAGGGAIGGTLLPLIGVEAFPASALPILALSLTVLLLGMNPAINGRGAVSQD</sequence>
<dbReference type="PANTHER" id="PTHR43124">
    <property type="entry name" value="PURINE EFFLUX PUMP PBUE"/>
    <property type="match status" value="1"/>
</dbReference>
<reference evidence="8 9" key="1">
    <citation type="submission" date="2017-05" db="EMBL/GenBank/DDBJ databases">
        <authorList>
            <person name="Varghese N."/>
            <person name="Submissions S."/>
        </authorList>
    </citation>
    <scope>NUCLEOTIDE SEQUENCE [LARGE SCALE GENOMIC DNA]</scope>
    <source>
        <strain evidence="8 9">SM16</strain>
    </source>
</reference>
<name>A0ABY1QW30_9SPHN</name>
<evidence type="ECO:0000256" key="2">
    <source>
        <dbReference type="ARBA" id="ARBA00022475"/>
    </source>
</evidence>
<evidence type="ECO:0000256" key="3">
    <source>
        <dbReference type="ARBA" id="ARBA00022692"/>
    </source>
</evidence>
<feature type="transmembrane region" description="Helical" evidence="6">
    <location>
        <begin position="121"/>
        <end position="143"/>
    </location>
</feature>
<keyword evidence="5 6" id="KW-0472">Membrane</keyword>